<evidence type="ECO:0000313" key="6">
    <source>
        <dbReference type="EMBL" id="KLU26047.1"/>
    </source>
</evidence>
<dbReference type="FunFam" id="1.10.10.10:FF:000001">
    <property type="entry name" value="LysR family transcriptional regulator"/>
    <property type="match status" value="1"/>
</dbReference>
<dbReference type="GO" id="GO:0003700">
    <property type="term" value="F:DNA-binding transcription factor activity"/>
    <property type="evidence" value="ECO:0007669"/>
    <property type="project" value="InterPro"/>
</dbReference>
<dbReference type="PRINTS" id="PR00039">
    <property type="entry name" value="HTHLYSR"/>
</dbReference>
<comment type="caution">
    <text evidence="6">The sequence shown here is derived from an EMBL/GenBank/DDBJ whole genome shotgun (WGS) entry which is preliminary data.</text>
</comment>
<dbReference type="Pfam" id="PF03466">
    <property type="entry name" value="LysR_substrate"/>
    <property type="match status" value="1"/>
</dbReference>
<dbReference type="SUPFAM" id="SSF46785">
    <property type="entry name" value="Winged helix' DNA-binding domain"/>
    <property type="match status" value="1"/>
</dbReference>
<dbReference type="InterPro" id="IPR036388">
    <property type="entry name" value="WH-like_DNA-bd_sf"/>
</dbReference>
<evidence type="ECO:0000259" key="5">
    <source>
        <dbReference type="PROSITE" id="PS50931"/>
    </source>
</evidence>
<dbReference type="PATRIC" id="fig|908627.4.peg.2606"/>
<comment type="similarity">
    <text evidence="1">Belongs to the LysR transcriptional regulatory family.</text>
</comment>
<dbReference type="GO" id="GO:0043565">
    <property type="term" value="F:sequence-specific DNA binding"/>
    <property type="evidence" value="ECO:0007669"/>
    <property type="project" value="TreeGrafter"/>
</dbReference>
<evidence type="ECO:0000256" key="1">
    <source>
        <dbReference type="ARBA" id="ARBA00009437"/>
    </source>
</evidence>
<dbReference type="Pfam" id="PF00126">
    <property type="entry name" value="HTH_1"/>
    <property type="match status" value="1"/>
</dbReference>
<dbReference type="InterPro" id="IPR000847">
    <property type="entry name" value="LysR_HTH_N"/>
</dbReference>
<dbReference type="EMBL" id="AEJF01000078">
    <property type="protein sequence ID" value="KLU26047.1"/>
    <property type="molecule type" value="Genomic_DNA"/>
</dbReference>
<dbReference type="PANTHER" id="PTHR30537:SF74">
    <property type="entry name" value="HTH-TYPE TRANSCRIPTIONAL REGULATOR TRPI"/>
    <property type="match status" value="1"/>
</dbReference>
<dbReference type="InterPro" id="IPR058163">
    <property type="entry name" value="LysR-type_TF_proteobact-type"/>
</dbReference>
<evidence type="ECO:0000313" key="7">
    <source>
        <dbReference type="Proteomes" id="UP000035963"/>
    </source>
</evidence>
<keyword evidence="4" id="KW-0804">Transcription</keyword>
<dbReference type="SUPFAM" id="SSF53850">
    <property type="entry name" value="Periplasmic binding protein-like II"/>
    <property type="match status" value="1"/>
</dbReference>
<proteinExistence type="inferred from homology"/>
<evidence type="ECO:0000256" key="4">
    <source>
        <dbReference type="ARBA" id="ARBA00023163"/>
    </source>
</evidence>
<dbReference type="GO" id="GO:0006351">
    <property type="term" value="P:DNA-templated transcription"/>
    <property type="evidence" value="ECO:0007669"/>
    <property type="project" value="TreeGrafter"/>
</dbReference>
<dbReference type="CDD" id="cd08432">
    <property type="entry name" value="PBP2_GcdR_TrpI_HvrB_AmpR_like"/>
    <property type="match status" value="1"/>
</dbReference>
<dbReference type="PANTHER" id="PTHR30537">
    <property type="entry name" value="HTH-TYPE TRANSCRIPTIONAL REGULATOR"/>
    <property type="match status" value="1"/>
</dbReference>
<dbReference type="Proteomes" id="UP000035963">
    <property type="component" value="Unassembled WGS sequence"/>
</dbReference>
<dbReference type="AlphaFoldDB" id="A0A0J1CZT5"/>
<keyword evidence="3" id="KW-0238">DNA-binding</keyword>
<sequence>MRHRLPPLNPLRAFEATARRGTVASAAEELNVTASAVSHQVRVLESTLGVALFIRSKARVKLTPAGEALLQPVKNAFDMIASAVVRLDSPAIAGDLVVSAPLLFTSRWLARHIGDFLEQFPAVNLKLIPSNEDKEIYSSDVDLCVRYGEGRWRDRDVKLISHPVLFPVVSPALMNGPRALRTVQDLANRTLFCEHAESWMRWLAEASADKLEGLRILEIGIAHVGIEAAVRGQGVALGDSFSARDDLADGTLVRPFRITVPAKYAYYWVRRHELSEAPLVAAFVSWVDSKLA</sequence>
<dbReference type="PROSITE" id="PS50931">
    <property type="entry name" value="HTH_LYSR"/>
    <property type="match status" value="1"/>
</dbReference>
<dbReference type="InterPro" id="IPR005119">
    <property type="entry name" value="LysR_subst-bd"/>
</dbReference>
<keyword evidence="2" id="KW-0805">Transcription regulation</keyword>
<protein>
    <submittedName>
        <fullName evidence="6">LysR family transcriptional regulator</fullName>
    </submittedName>
</protein>
<accession>A0A0J1CZT5</accession>
<dbReference type="InterPro" id="IPR036390">
    <property type="entry name" value="WH_DNA-bd_sf"/>
</dbReference>
<gene>
    <name evidence="6" type="ORF">EOS_11750</name>
</gene>
<evidence type="ECO:0000256" key="3">
    <source>
        <dbReference type="ARBA" id="ARBA00023125"/>
    </source>
</evidence>
<dbReference type="Gene3D" id="3.40.190.10">
    <property type="entry name" value="Periplasmic binding protein-like II"/>
    <property type="match status" value="2"/>
</dbReference>
<organism evidence="6 7">
    <name type="scientific">Caballeronia mineralivorans PML1(12)</name>
    <dbReference type="NCBI Taxonomy" id="908627"/>
    <lineage>
        <taxon>Bacteria</taxon>
        <taxon>Pseudomonadati</taxon>
        <taxon>Pseudomonadota</taxon>
        <taxon>Betaproteobacteria</taxon>
        <taxon>Burkholderiales</taxon>
        <taxon>Burkholderiaceae</taxon>
        <taxon>Caballeronia</taxon>
    </lineage>
</organism>
<feature type="domain" description="HTH lysR-type" evidence="5">
    <location>
        <begin position="6"/>
        <end position="63"/>
    </location>
</feature>
<name>A0A0J1CZT5_9BURK</name>
<evidence type="ECO:0000256" key="2">
    <source>
        <dbReference type="ARBA" id="ARBA00023015"/>
    </source>
</evidence>
<dbReference type="RefSeq" id="WP_047846808.1">
    <property type="nucleotide sequence ID" value="NZ_AEJF01000078.1"/>
</dbReference>
<dbReference type="OrthoDB" id="8683153at2"/>
<keyword evidence="7" id="KW-1185">Reference proteome</keyword>
<dbReference type="Gene3D" id="1.10.10.10">
    <property type="entry name" value="Winged helix-like DNA-binding domain superfamily/Winged helix DNA-binding domain"/>
    <property type="match status" value="1"/>
</dbReference>
<reference evidence="6 7" key="1">
    <citation type="journal article" date="2015" name="Genome Announc.">
        <title>Draft Genome Sequence of Burkholderia sp. Strain PML1(12), an Ectomycorrhizosphere-Inhabiting Bacterium with Effective Mineral-Weathering Ability.</title>
        <authorList>
            <person name="Uroz S."/>
            <person name="Oger P."/>
        </authorList>
    </citation>
    <scope>NUCLEOTIDE SEQUENCE [LARGE SCALE GENOMIC DNA]</scope>
    <source>
        <strain evidence="7">PML1(12)</strain>
    </source>
</reference>